<dbReference type="Pfam" id="PF01513">
    <property type="entry name" value="NAD_kinase"/>
    <property type="match status" value="1"/>
</dbReference>
<dbReference type="InterPro" id="IPR011391">
    <property type="entry name" value="AcoX_kinase"/>
</dbReference>
<dbReference type="GO" id="GO:0005524">
    <property type="term" value="F:ATP binding"/>
    <property type="evidence" value="ECO:0007669"/>
    <property type="project" value="UniProtKB-ARBA"/>
</dbReference>
<dbReference type="PANTHER" id="PTHR40697:SF3">
    <property type="entry name" value="ACETOIN CATABOLISM PROTEIN X"/>
    <property type="match status" value="1"/>
</dbReference>
<dbReference type="InterPro" id="IPR017438">
    <property type="entry name" value="ATP-NAD_kinase_N"/>
</dbReference>
<protein>
    <submittedName>
        <fullName evidence="1">ATP-NAD kinase</fullName>
    </submittedName>
</protein>
<comment type="caution">
    <text evidence="1">The sequence shown here is derived from an EMBL/GenBank/DDBJ whole genome shotgun (WGS) entry which is preliminary data.</text>
</comment>
<dbReference type="SUPFAM" id="SSF111331">
    <property type="entry name" value="NAD kinase/diacylglycerol kinase-like"/>
    <property type="match status" value="1"/>
</dbReference>
<dbReference type="InterPro" id="IPR039065">
    <property type="entry name" value="AcoX-like"/>
</dbReference>
<organism evidence="1 2">
    <name type="scientific">Tectimicrobiota bacterium</name>
    <dbReference type="NCBI Taxonomy" id="2528274"/>
    <lineage>
        <taxon>Bacteria</taxon>
        <taxon>Pseudomonadati</taxon>
        <taxon>Nitrospinota/Tectimicrobiota group</taxon>
        <taxon>Candidatus Tectimicrobiota</taxon>
    </lineage>
</organism>
<dbReference type="PANTHER" id="PTHR40697">
    <property type="entry name" value="ACETOIN CATABOLISM PROTEIN X"/>
    <property type="match status" value="1"/>
</dbReference>
<dbReference type="GO" id="GO:0003951">
    <property type="term" value="F:NAD+ kinase activity"/>
    <property type="evidence" value="ECO:0007669"/>
    <property type="project" value="InterPro"/>
</dbReference>
<dbReference type="PIRSF" id="PIRSF018567">
    <property type="entry name" value="AcoX"/>
    <property type="match status" value="1"/>
</dbReference>
<dbReference type="Gene3D" id="3.40.50.10330">
    <property type="entry name" value="Probable inorganic polyphosphate/atp-NAD kinase, domain 1"/>
    <property type="match status" value="1"/>
</dbReference>
<name>A0A937W1M6_UNCTE</name>
<dbReference type="InterPro" id="IPR002504">
    <property type="entry name" value="NADK"/>
</dbReference>
<keyword evidence="1" id="KW-0808">Transferase</keyword>
<dbReference type="EMBL" id="VGLS01000159">
    <property type="protein sequence ID" value="MBM3223541.1"/>
    <property type="molecule type" value="Genomic_DNA"/>
</dbReference>
<reference evidence="1" key="1">
    <citation type="submission" date="2019-03" db="EMBL/GenBank/DDBJ databases">
        <title>Lake Tanganyika Metagenome-Assembled Genomes (MAGs).</title>
        <authorList>
            <person name="Tran P."/>
        </authorList>
    </citation>
    <scope>NUCLEOTIDE SEQUENCE</scope>
    <source>
        <strain evidence="1">K_DeepCast_65m_m2_066</strain>
    </source>
</reference>
<keyword evidence="1" id="KW-0418">Kinase</keyword>
<evidence type="ECO:0000313" key="1">
    <source>
        <dbReference type="EMBL" id="MBM3223541.1"/>
    </source>
</evidence>
<dbReference type="Proteomes" id="UP000712673">
    <property type="component" value="Unassembled WGS sequence"/>
</dbReference>
<accession>A0A937W1M6</accession>
<sequence>MACVGIIANPSSGKDIRRLVAHGSVFNNNEKVNIVRRVLLGLDATGVDTIVTMPDAFNICAKALDTLQLSATVCELDMIVESNQGDTIDAATQMRDLGVDCIVSLGGDGTNRVVAKACGSVPLLPLSTGTNNVFPYMFEGTLAGLAAGIVARGVLPAPGAIEQRPRLDIEVNGEVVDLALIDAVVCEDRYVASRAIWDITRVRMVVVAQRIPAQIGFMALAGNLPLDGAPATSGLVIETHPEAPTVLAPIAPGLIVPVGVKRHAPLTAGERVEVTGGPGTIALDGEREVVMRRHDQVAIRLQPTGPRVVNPQQVLALAAQHGFFVQGRT</sequence>
<dbReference type="GO" id="GO:0006741">
    <property type="term" value="P:NADP+ biosynthetic process"/>
    <property type="evidence" value="ECO:0007669"/>
    <property type="project" value="InterPro"/>
</dbReference>
<dbReference type="AlphaFoldDB" id="A0A937W1M6"/>
<evidence type="ECO:0000313" key="2">
    <source>
        <dbReference type="Proteomes" id="UP000712673"/>
    </source>
</evidence>
<dbReference type="GO" id="GO:0051287">
    <property type="term" value="F:NAD binding"/>
    <property type="evidence" value="ECO:0007669"/>
    <property type="project" value="UniProtKB-ARBA"/>
</dbReference>
<dbReference type="InterPro" id="IPR016064">
    <property type="entry name" value="NAD/diacylglycerol_kinase_sf"/>
</dbReference>
<gene>
    <name evidence="1" type="ORF">FJZ47_07050</name>
</gene>
<proteinExistence type="predicted"/>